<feature type="transmembrane region" description="Helical" evidence="6">
    <location>
        <begin position="358"/>
        <end position="380"/>
    </location>
</feature>
<dbReference type="RefSeq" id="WP_073271112.1">
    <property type="nucleotide sequence ID" value="NZ_FQTU01000012.1"/>
</dbReference>
<evidence type="ECO:0000313" key="8">
    <source>
        <dbReference type="Proteomes" id="UP000184251"/>
    </source>
</evidence>
<keyword evidence="3 6" id="KW-0812">Transmembrane</keyword>
<evidence type="ECO:0000256" key="4">
    <source>
        <dbReference type="ARBA" id="ARBA00022989"/>
    </source>
</evidence>
<feature type="transmembrane region" description="Helical" evidence="6">
    <location>
        <begin position="161"/>
        <end position="180"/>
    </location>
</feature>
<dbReference type="Pfam" id="PF01943">
    <property type="entry name" value="Polysacc_synt"/>
    <property type="match status" value="1"/>
</dbReference>
<dbReference type="OrthoDB" id="9775950at2"/>
<feature type="transmembrane region" description="Helical" evidence="6">
    <location>
        <begin position="12"/>
        <end position="29"/>
    </location>
</feature>
<evidence type="ECO:0000313" key="7">
    <source>
        <dbReference type="EMBL" id="SHF03579.1"/>
    </source>
</evidence>
<protein>
    <submittedName>
        <fullName evidence="7">Stage V sporulation protein B</fullName>
    </submittedName>
</protein>
<feature type="transmembrane region" description="Helical" evidence="6">
    <location>
        <begin position="90"/>
        <end position="114"/>
    </location>
</feature>
<evidence type="ECO:0000256" key="2">
    <source>
        <dbReference type="ARBA" id="ARBA00022475"/>
    </source>
</evidence>
<feature type="transmembrane region" description="Helical" evidence="6">
    <location>
        <begin position="326"/>
        <end position="346"/>
    </location>
</feature>
<dbReference type="PANTHER" id="PTHR30250:SF21">
    <property type="entry name" value="LIPID II FLIPPASE MURJ"/>
    <property type="match status" value="1"/>
</dbReference>
<reference evidence="7 8" key="1">
    <citation type="submission" date="2016-11" db="EMBL/GenBank/DDBJ databases">
        <authorList>
            <person name="Jaros S."/>
            <person name="Januszkiewicz K."/>
            <person name="Wedrychowicz H."/>
        </authorList>
    </citation>
    <scope>NUCLEOTIDE SEQUENCE [LARGE SCALE GENOMIC DNA]</scope>
    <source>
        <strain evidence="7 8">DSM 14828</strain>
    </source>
</reference>
<evidence type="ECO:0000256" key="3">
    <source>
        <dbReference type="ARBA" id="ARBA00022692"/>
    </source>
</evidence>
<accession>A0A1M4YD03</accession>
<dbReference type="Proteomes" id="UP000184251">
    <property type="component" value="Unassembled WGS sequence"/>
</dbReference>
<dbReference type="InterPro" id="IPR024923">
    <property type="entry name" value="PG_synth_SpoVB"/>
</dbReference>
<feature type="transmembrane region" description="Helical" evidence="6">
    <location>
        <begin position="417"/>
        <end position="438"/>
    </location>
</feature>
<evidence type="ECO:0000256" key="6">
    <source>
        <dbReference type="SAM" id="Phobius"/>
    </source>
</evidence>
<feature type="transmembrane region" description="Helical" evidence="6">
    <location>
        <begin position="392"/>
        <end position="411"/>
    </location>
</feature>
<feature type="transmembrane region" description="Helical" evidence="6">
    <location>
        <begin position="120"/>
        <end position="140"/>
    </location>
</feature>
<evidence type="ECO:0000256" key="5">
    <source>
        <dbReference type="ARBA" id="ARBA00023136"/>
    </source>
</evidence>
<feature type="transmembrane region" description="Helical" evidence="6">
    <location>
        <begin position="237"/>
        <end position="263"/>
    </location>
</feature>
<sequence length="532" mass="58559">MSRSSYIRGAGIIAIGGIIAKLLGLFFKIPIGRILDSFGYGLYYNSYNIYNLMLTISIIGVPVAISKMIAERASVKNYLGVMNVFKISMLFMLIVGSVASLTLFLGANFIIKIAGWDEGTYYALLGLAFAPFFVSLLSGFRGFFQGMQMMTPTAISQIIEAFARVLLGIGLCIYLTNNFGYAEGAGGASSGALFGAVAAFLFLIFAWYLFIKDFRKKVEKSSGRFAKESNRKLVKRLLQIAIPVTLTSAVVSLFGIVNSFTYVSRLAKAGFDLRQATMMFGDYGLAQTMINVPLTFSTAMSITLVPSISESFVLKNKAAIKHKTELGLRMILLIALPCAVGLSVFSEEIFALLFPNSAFGGGILNYFAFSTVLIMFANTLQSILQGMDKFTLPLKHLIPGLFVNLVFNFIFVSIPEINIYGLVISNMSAYFVIGALNYKSVRKYTNVRINPVQTVLKPVAASAFMGFFGILAYDFLNNWLNNAFSVLISIFLCIIIYMVSLISIKGLTEEELEMFPGRNRLRKFLGKLVRKG</sequence>
<dbReference type="CDD" id="cd13124">
    <property type="entry name" value="MATE_SpoVB_like"/>
    <property type="match status" value="1"/>
</dbReference>
<dbReference type="PIRSF" id="PIRSF038958">
    <property type="entry name" value="PG_synth_SpoVB"/>
    <property type="match status" value="1"/>
</dbReference>
<feature type="transmembrane region" description="Helical" evidence="6">
    <location>
        <begin position="192"/>
        <end position="211"/>
    </location>
</feature>
<feature type="transmembrane region" description="Helical" evidence="6">
    <location>
        <begin position="459"/>
        <end position="476"/>
    </location>
</feature>
<dbReference type="STRING" id="1120975.SAMN02746064_01740"/>
<comment type="subcellular location">
    <subcellularLocation>
        <location evidence="1">Cell membrane</location>
        <topology evidence="1">Multi-pass membrane protein</topology>
    </subcellularLocation>
</comment>
<organism evidence="7 8">
    <name type="scientific">Alkalibacter saccharofermentans DSM 14828</name>
    <dbReference type="NCBI Taxonomy" id="1120975"/>
    <lineage>
        <taxon>Bacteria</taxon>
        <taxon>Bacillati</taxon>
        <taxon>Bacillota</taxon>
        <taxon>Clostridia</taxon>
        <taxon>Eubacteriales</taxon>
        <taxon>Eubacteriaceae</taxon>
        <taxon>Alkalibacter</taxon>
    </lineage>
</organism>
<feature type="transmembrane region" description="Helical" evidence="6">
    <location>
        <begin position="49"/>
        <end position="70"/>
    </location>
</feature>
<dbReference type="GO" id="GO:0005886">
    <property type="term" value="C:plasma membrane"/>
    <property type="evidence" value="ECO:0007669"/>
    <property type="project" value="UniProtKB-SubCell"/>
</dbReference>
<keyword evidence="5 6" id="KW-0472">Membrane</keyword>
<dbReference type="InterPro" id="IPR002797">
    <property type="entry name" value="Polysacc_synth"/>
</dbReference>
<keyword evidence="4 6" id="KW-1133">Transmembrane helix</keyword>
<dbReference type="InterPro" id="IPR050833">
    <property type="entry name" value="Poly_Biosynth_Transport"/>
</dbReference>
<keyword evidence="2" id="KW-1003">Cell membrane</keyword>
<dbReference type="EMBL" id="FQTU01000012">
    <property type="protein sequence ID" value="SHF03579.1"/>
    <property type="molecule type" value="Genomic_DNA"/>
</dbReference>
<keyword evidence="8" id="KW-1185">Reference proteome</keyword>
<dbReference type="PANTHER" id="PTHR30250">
    <property type="entry name" value="PST FAMILY PREDICTED COLANIC ACID TRANSPORTER"/>
    <property type="match status" value="1"/>
</dbReference>
<feature type="transmembrane region" description="Helical" evidence="6">
    <location>
        <begin position="482"/>
        <end position="504"/>
    </location>
</feature>
<evidence type="ECO:0000256" key="1">
    <source>
        <dbReference type="ARBA" id="ARBA00004651"/>
    </source>
</evidence>
<gene>
    <name evidence="7" type="ORF">SAMN02746064_01740</name>
</gene>
<name>A0A1M4YD03_9FIRM</name>
<dbReference type="AlphaFoldDB" id="A0A1M4YD03"/>
<proteinExistence type="predicted"/>
<feature type="transmembrane region" description="Helical" evidence="6">
    <location>
        <begin position="283"/>
        <end position="305"/>
    </location>
</feature>